<feature type="chain" id="PRO_5023871957" evidence="1">
    <location>
        <begin position="29"/>
        <end position="168"/>
    </location>
</feature>
<evidence type="ECO:0000313" key="3">
    <source>
        <dbReference type="Proteomes" id="UP000327424"/>
    </source>
</evidence>
<dbReference type="RefSeq" id="WP_019439720.1">
    <property type="nucleotide sequence ID" value="NZ_ALOE01000004.1"/>
</dbReference>
<proteinExistence type="predicted"/>
<name>A0A5J6WLX6_MORMI</name>
<organism evidence="2 3">
    <name type="scientific">Moritella marina ATCC 15381</name>
    <dbReference type="NCBI Taxonomy" id="1202962"/>
    <lineage>
        <taxon>Bacteria</taxon>
        <taxon>Pseudomonadati</taxon>
        <taxon>Pseudomonadota</taxon>
        <taxon>Gammaproteobacteria</taxon>
        <taxon>Alteromonadales</taxon>
        <taxon>Moritellaceae</taxon>
        <taxon>Moritella</taxon>
    </lineage>
</organism>
<evidence type="ECO:0000256" key="1">
    <source>
        <dbReference type="SAM" id="SignalP"/>
    </source>
</evidence>
<dbReference type="OrthoDB" id="6398996at2"/>
<dbReference type="EMBL" id="CP044399">
    <property type="protein sequence ID" value="QFI37442.1"/>
    <property type="molecule type" value="Genomic_DNA"/>
</dbReference>
<feature type="signal peptide" evidence="1">
    <location>
        <begin position="1"/>
        <end position="28"/>
    </location>
</feature>
<reference evidence="2 3" key="1">
    <citation type="submission" date="2019-09" db="EMBL/GenBank/DDBJ databases">
        <title>Hybrid Assembly of the complete Genome of the Deep-Sea Bacterium Moritella marina from long Nanopore and Illumina reads.</title>
        <authorList>
            <person name="Magin S."/>
            <person name="Georgoulis A."/>
            <person name="Papadimitriou K."/>
            <person name="Iliakis G."/>
            <person name="Vorgias C.E."/>
        </authorList>
    </citation>
    <scope>NUCLEOTIDE SEQUENCE [LARGE SCALE GENOMIC DNA]</scope>
    <source>
        <strain evidence="2 3">MP-1</strain>
    </source>
</reference>
<gene>
    <name evidence="2" type="ORF">FR932_06150</name>
</gene>
<accession>A0A5J6WLX6</accession>
<dbReference type="AlphaFoldDB" id="A0A5J6WLX6"/>
<keyword evidence="3" id="KW-1185">Reference proteome</keyword>
<protein>
    <submittedName>
        <fullName evidence="2">Uncharacterized protein</fullName>
    </submittedName>
</protein>
<keyword evidence="1" id="KW-0732">Signal</keyword>
<sequence>MNGFIHYQRTLVKLMFAPLVLLYGCASAPEDISIQMAGQLSALSNNSDNSSTDNESTVTARKLNFVFEYKQVMLTESQNKRLLYLYDWQNGAIISYGKAKAENDYAALAIGHQRVQSVIKALVKHNKVVRISYDPMLASDSVLIEENVIQTTGVSTQEPVGLLKSARL</sequence>
<dbReference type="KEGG" id="mmaa:FR932_06150"/>
<dbReference type="Proteomes" id="UP000327424">
    <property type="component" value="Chromosome"/>
</dbReference>
<evidence type="ECO:0000313" key="2">
    <source>
        <dbReference type="EMBL" id="QFI37442.1"/>
    </source>
</evidence>